<dbReference type="EMBL" id="JARAKH010000001">
    <property type="protein sequence ID" value="KAK8407258.1"/>
    <property type="molecule type" value="Genomic_DNA"/>
</dbReference>
<keyword evidence="6" id="KW-0732">Signal</keyword>
<dbReference type="FunFam" id="4.10.400.10:FF:000034">
    <property type="entry name" value="Low-density lipoprotein receptor-related protein 2"/>
    <property type="match status" value="1"/>
</dbReference>
<dbReference type="InterPro" id="IPR036055">
    <property type="entry name" value="LDL_receptor-like_sf"/>
</dbReference>
<keyword evidence="4" id="KW-1003">Cell membrane</keyword>
<dbReference type="GO" id="GO:0005230">
    <property type="term" value="F:extracellular ligand-gated monoatomic ion channel activity"/>
    <property type="evidence" value="ECO:0007669"/>
    <property type="project" value="InterPro"/>
</dbReference>
<name>A0AAW0V722_SCYPA</name>
<dbReference type="InterPro" id="IPR036734">
    <property type="entry name" value="Neur_chan_lig-bd_sf"/>
</dbReference>
<dbReference type="InterPro" id="IPR006028">
    <property type="entry name" value="GABAA/Glycine_rcpt"/>
</dbReference>
<dbReference type="Gene3D" id="1.20.58.390">
    <property type="entry name" value="Neurotransmitter-gated ion-channel transmembrane domain"/>
    <property type="match status" value="1"/>
</dbReference>
<comment type="caution">
    <text evidence="18">The sequence shown here is derived from an EMBL/GenBank/DDBJ whole genome shotgun (WGS) entry which is preliminary data.</text>
</comment>
<dbReference type="GO" id="GO:0005254">
    <property type="term" value="F:chloride channel activity"/>
    <property type="evidence" value="ECO:0007669"/>
    <property type="project" value="UniProtKB-ARBA"/>
</dbReference>
<dbReference type="InterPro" id="IPR006029">
    <property type="entry name" value="Neurotrans-gated_channel_TM"/>
</dbReference>
<feature type="disulfide bond" evidence="14">
    <location>
        <begin position="150"/>
        <end position="165"/>
    </location>
</feature>
<dbReference type="InterPro" id="IPR036719">
    <property type="entry name" value="Neuro-gated_channel_TM_sf"/>
</dbReference>
<proteinExistence type="predicted"/>
<dbReference type="PROSITE" id="PS01209">
    <property type="entry name" value="LDLRA_1"/>
    <property type="match status" value="1"/>
</dbReference>
<keyword evidence="8 15" id="KW-1133">Transmembrane helix</keyword>
<dbReference type="CDD" id="cd00112">
    <property type="entry name" value="LDLa"/>
    <property type="match status" value="1"/>
</dbReference>
<evidence type="ECO:0000256" key="10">
    <source>
        <dbReference type="ARBA" id="ARBA00023136"/>
    </source>
</evidence>
<dbReference type="InterPro" id="IPR006202">
    <property type="entry name" value="Neur_chan_lig-bd"/>
</dbReference>
<sequence length="535" mass="60785">MQQSIRGFGAPVGGGVAGEAPLQVVRFMAEGVTTTTSYLDADSSELPDFEEVADWTLLNESLSLKEMKEYVACRGLPGRVRPVLHLDSSLSGWELKGPSLSYNLTVDDVCRRRMLDSLVVFPQRLEKEESVSSEQFPCDNGQCVAQDRRCDQVSDCYDESDEQNCLVISVPDEYQKRVTPPPTSEGALTLLFSLEITSVRNFDLVGFKIGLDMILRVEWKDIRLDFFNLRNRIFSNRVRTYDRIWIPKFYVESDSGSPAEKLQTSPPTLLVRRDHPPRPDDTSRVTKEQVFDGAHNSLVLHKPISITLNCQFYLRTYPFDDQQCSFVYFLYNGNNVSFILNSVMFTGHPQLLEYEVVGTSGVVNNSAVSSFSVVIKFTNQFGYYVGNAFLPSIFLVIICYLTFWFSLDDFQDRIMVSLTSLLVLTGLMTQTSQSIPKTAYLKLIDVWYIALIFMDFMIIVVLAVIENLRQYSSSREVKVMRIHNKHEQKAPFVWLPQPGLGVERKVNVISIVVFPLACIIFIIIYFAISLSYIAN</sequence>
<dbReference type="PROSITE" id="PS00236">
    <property type="entry name" value="NEUROTR_ION_CHANNEL"/>
    <property type="match status" value="1"/>
</dbReference>
<evidence type="ECO:0000256" key="2">
    <source>
        <dbReference type="ARBA" id="ARBA00004236"/>
    </source>
</evidence>
<dbReference type="SUPFAM" id="SSF57424">
    <property type="entry name" value="LDL receptor-like module"/>
    <property type="match status" value="1"/>
</dbReference>
<dbReference type="SMART" id="SM00192">
    <property type="entry name" value="LDLa"/>
    <property type="match status" value="1"/>
</dbReference>
<dbReference type="InterPro" id="IPR002172">
    <property type="entry name" value="LDrepeatLR_classA_rpt"/>
</dbReference>
<evidence type="ECO:0000256" key="15">
    <source>
        <dbReference type="SAM" id="Phobius"/>
    </source>
</evidence>
<evidence type="ECO:0000256" key="12">
    <source>
        <dbReference type="ARBA" id="ARBA00023180"/>
    </source>
</evidence>
<dbReference type="InterPro" id="IPR018000">
    <property type="entry name" value="Neurotransmitter_ion_chnl_CS"/>
</dbReference>
<keyword evidence="10 15" id="KW-0472">Membrane</keyword>
<keyword evidence="3" id="KW-0813">Transport</keyword>
<evidence type="ECO:0000313" key="18">
    <source>
        <dbReference type="EMBL" id="KAK8407258.1"/>
    </source>
</evidence>
<keyword evidence="11 14" id="KW-1015">Disulfide bond</keyword>
<evidence type="ECO:0000256" key="8">
    <source>
        <dbReference type="ARBA" id="ARBA00022989"/>
    </source>
</evidence>
<gene>
    <name evidence="18" type="ORF">O3P69_002069</name>
</gene>
<dbReference type="GO" id="GO:0005886">
    <property type="term" value="C:plasma membrane"/>
    <property type="evidence" value="ECO:0007669"/>
    <property type="project" value="UniProtKB-SubCell"/>
</dbReference>
<keyword evidence="13" id="KW-0407">Ion channel</keyword>
<evidence type="ECO:0000256" key="9">
    <source>
        <dbReference type="ARBA" id="ARBA00023065"/>
    </source>
</evidence>
<keyword evidence="9" id="KW-0406">Ion transport</keyword>
<feature type="transmembrane region" description="Helical" evidence="15">
    <location>
        <begin position="414"/>
        <end position="435"/>
    </location>
</feature>
<keyword evidence="5 15" id="KW-0812">Transmembrane</keyword>
<evidence type="ECO:0000256" key="4">
    <source>
        <dbReference type="ARBA" id="ARBA00022475"/>
    </source>
</evidence>
<dbReference type="PANTHER" id="PTHR18945">
    <property type="entry name" value="NEUROTRANSMITTER GATED ION CHANNEL"/>
    <property type="match status" value="1"/>
</dbReference>
<comment type="caution">
    <text evidence="14">Lacks conserved residue(s) required for the propagation of feature annotation.</text>
</comment>
<feature type="transmembrane region" description="Helical" evidence="15">
    <location>
        <begin position="381"/>
        <end position="407"/>
    </location>
</feature>
<keyword evidence="19" id="KW-1185">Reference proteome</keyword>
<evidence type="ECO:0000256" key="5">
    <source>
        <dbReference type="ARBA" id="ARBA00022692"/>
    </source>
</evidence>
<dbReference type="PROSITE" id="PS50068">
    <property type="entry name" value="LDLRA_2"/>
    <property type="match status" value="1"/>
</dbReference>
<dbReference type="GO" id="GO:0004888">
    <property type="term" value="F:transmembrane signaling receptor activity"/>
    <property type="evidence" value="ECO:0007669"/>
    <property type="project" value="InterPro"/>
</dbReference>
<evidence type="ECO:0000256" key="1">
    <source>
        <dbReference type="ARBA" id="ARBA00004141"/>
    </source>
</evidence>
<feature type="transmembrane region" description="Helical" evidence="15">
    <location>
        <begin position="508"/>
        <end position="534"/>
    </location>
</feature>
<dbReference type="Pfam" id="PF02932">
    <property type="entry name" value="Neur_chan_memb"/>
    <property type="match status" value="1"/>
</dbReference>
<dbReference type="InterPro" id="IPR038050">
    <property type="entry name" value="Neuro_actylchol_rec"/>
</dbReference>
<evidence type="ECO:0000259" key="17">
    <source>
        <dbReference type="Pfam" id="PF02932"/>
    </source>
</evidence>
<accession>A0AAW0V722</accession>
<reference evidence="18 19" key="1">
    <citation type="submission" date="2023-03" db="EMBL/GenBank/DDBJ databases">
        <title>High-quality genome of Scylla paramamosain provides insights in environmental adaptation.</title>
        <authorList>
            <person name="Zhang L."/>
        </authorList>
    </citation>
    <scope>NUCLEOTIDE SEQUENCE [LARGE SCALE GENOMIC DNA]</scope>
    <source>
        <strain evidence="18">LZ_2023a</strain>
        <tissue evidence="18">Muscle</tissue>
    </source>
</reference>
<comment type="subcellular location">
    <subcellularLocation>
        <location evidence="2">Cell membrane</location>
    </subcellularLocation>
    <subcellularLocation>
        <location evidence="1">Membrane</location>
        <topology evidence="1">Multi-pass membrane protein</topology>
    </subcellularLocation>
</comment>
<dbReference type="Gene3D" id="4.10.400.10">
    <property type="entry name" value="Low-density Lipoprotein Receptor"/>
    <property type="match status" value="1"/>
</dbReference>
<evidence type="ECO:0000256" key="11">
    <source>
        <dbReference type="ARBA" id="ARBA00023157"/>
    </source>
</evidence>
<dbReference type="Gene3D" id="2.70.170.10">
    <property type="entry name" value="Neurotransmitter-gated ion-channel ligand-binding domain"/>
    <property type="match status" value="1"/>
</dbReference>
<organism evidence="18 19">
    <name type="scientific">Scylla paramamosain</name>
    <name type="common">Mud crab</name>
    <dbReference type="NCBI Taxonomy" id="85552"/>
    <lineage>
        <taxon>Eukaryota</taxon>
        <taxon>Metazoa</taxon>
        <taxon>Ecdysozoa</taxon>
        <taxon>Arthropoda</taxon>
        <taxon>Crustacea</taxon>
        <taxon>Multicrustacea</taxon>
        <taxon>Malacostraca</taxon>
        <taxon>Eumalacostraca</taxon>
        <taxon>Eucarida</taxon>
        <taxon>Decapoda</taxon>
        <taxon>Pleocyemata</taxon>
        <taxon>Brachyura</taxon>
        <taxon>Eubrachyura</taxon>
        <taxon>Portunoidea</taxon>
        <taxon>Portunidae</taxon>
        <taxon>Portuninae</taxon>
        <taxon>Scylla</taxon>
    </lineage>
</organism>
<feature type="disulfide bond" evidence="14">
    <location>
        <begin position="138"/>
        <end position="156"/>
    </location>
</feature>
<feature type="domain" description="Neurotransmitter-gated ion-channel ligand-binding" evidence="16">
    <location>
        <begin position="171"/>
        <end position="342"/>
    </location>
</feature>
<feature type="transmembrane region" description="Helical" evidence="15">
    <location>
        <begin position="447"/>
        <end position="465"/>
    </location>
</feature>
<evidence type="ECO:0000256" key="6">
    <source>
        <dbReference type="ARBA" id="ARBA00022729"/>
    </source>
</evidence>
<evidence type="ECO:0000313" key="19">
    <source>
        <dbReference type="Proteomes" id="UP001487740"/>
    </source>
</evidence>
<dbReference type="Pfam" id="PF00057">
    <property type="entry name" value="Ldl_recept_a"/>
    <property type="match status" value="1"/>
</dbReference>
<dbReference type="Pfam" id="PF02931">
    <property type="entry name" value="Neur_chan_LBD"/>
    <property type="match status" value="1"/>
</dbReference>
<evidence type="ECO:0000256" key="14">
    <source>
        <dbReference type="PROSITE-ProRule" id="PRU00124"/>
    </source>
</evidence>
<dbReference type="SUPFAM" id="SSF63712">
    <property type="entry name" value="Nicotinic receptor ligand binding domain-like"/>
    <property type="match status" value="1"/>
</dbReference>
<evidence type="ECO:0000256" key="13">
    <source>
        <dbReference type="ARBA" id="ARBA00023303"/>
    </source>
</evidence>
<evidence type="ECO:0000256" key="3">
    <source>
        <dbReference type="ARBA" id="ARBA00022448"/>
    </source>
</evidence>
<evidence type="ECO:0000256" key="7">
    <source>
        <dbReference type="ARBA" id="ARBA00022737"/>
    </source>
</evidence>
<dbReference type="SUPFAM" id="SSF90112">
    <property type="entry name" value="Neurotransmitter-gated ion-channel transmembrane pore"/>
    <property type="match status" value="1"/>
</dbReference>
<dbReference type="PRINTS" id="PR00253">
    <property type="entry name" value="GABAARECEPTR"/>
</dbReference>
<dbReference type="InterPro" id="IPR023415">
    <property type="entry name" value="LDLR_class-A_CS"/>
</dbReference>
<keyword evidence="7" id="KW-0677">Repeat</keyword>
<dbReference type="AlphaFoldDB" id="A0AAW0V722"/>
<protein>
    <submittedName>
        <fullName evidence="18">Uncharacterized protein</fullName>
    </submittedName>
</protein>
<dbReference type="GO" id="GO:0099095">
    <property type="term" value="F:ligand-gated monoatomic anion channel activity"/>
    <property type="evidence" value="ECO:0007669"/>
    <property type="project" value="UniProtKB-ARBA"/>
</dbReference>
<dbReference type="InterPro" id="IPR006201">
    <property type="entry name" value="Neur_channel"/>
</dbReference>
<feature type="domain" description="Neurotransmitter-gated ion-channel transmembrane" evidence="17">
    <location>
        <begin position="390"/>
        <end position="491"/>
    </location>
</feature>
<keyword evidence="12" id="KW-0325">Glycoprotein</keyword>
<dbReference type="Proteomes" id="UP001487740">
    <property type="component" value="Unassembled WGS sequence"/>
</dbReference>
<evidence type="ECO:0000259" key="16">
    <source>
        <dbReference type="Pfam" id="PF02931"/>
    </source>
</evidence>